<comment type="catalytic activity">
    <reaction evidence="10">
        <text>L-aspartate + O2 = iminosuccinate + H2O2</text>
        <dbReference type="Rhea" id="RHEA:25876"/>
        <dbReference type="ChEBI" id="CHEBI:15379"/>
        <dbReference type="ChEBI" id="CHEBI:16240"/>
        <dbReference type="ChEBI" id="CHEBI:29991"/>
        <dbReference type="ChEBI" id="CHEBI:77875"/>
        <dbReference type="EC" id="1.4.3.16"/>
    </reaction>
    <physiologicalReaction direction="left-to-right" evidence="10">
        <dbReference type="Rhea" id="RHEA:25877"/>
    </physiologicalReaction>
</comment>
<reference evidence="15 16" key="1">
    <citation type="submission" date="2024-09" db="EMBL/GenBank/DDBJ databases">
        <title>Paenibacillus zeirhizospherea sp. nov., isolated from surface of the maize (Zea mays) roots in a horticulture field, Hungary.</title>
        <authorList>
            <person name="Marton D."/>
            <person name="Farkas M."/>
            <person name="Bedics A."/>
            <person name="Toth E."/>
            <person name="Tancsics A."/>
            <person name="Boka K."/>
            <person name="Maroti G."/>
            <person name="Kriszt B."/>
            <person name="Cserhati M."/>
        </authorList>
    </citation>
    <scope>NUCLEOTIDE SEQUENCE [LARGE SCALE GENOMIC DNA]</scope>
    <source>
        <strain evidence="15 16">KCTC 33519</strain>
    </source>
</reference>
<gene>
    <name evidence="15" type="primary">nadB</name>
    <name evidence="15" type="ORF">ACE41H_03735</name>
</gene>
<evidence type="ECO:0000256" key="5">
    <source>
        <dbReference type="ARBA" id="ARBA00021901"/>
    </source>
</evidence>
<evidence type="ECO:0000256" key="7">
    <source>
        <dbReference type="ARBA" id="ARBA00022642"/>
    </source>
</evidence>
<keyword evidence="7 12" id="KW-0662">Pyridine nucleotide biosynthesis</keyword>
<evidence type="ECO:0000313" key="15">
    <source>
        <dbReference type="EMBL" id="MFB5265897.1"/>
    </source>
</evidence>
<dbReference type="Pfam" id="PF02910">
    <property type="entry name" value="Succ_DH_flav_C"/>
    <property type="match status" value="1"/>
</dbReference>
<feature type="domain" description="Fumarate reductase/succinate dehydrogenase flavoprotein-like C-terminal" evidence="14">
    <location>
        <begin position="417"/>
        <end position="507"/>
    </location>
</feature>
<evidence type="ECO:0000256" key="8">
    <source>
        <dbReference type="ARBA" id="ARBA00022827"/>
    </source>
</evidence>
<dbReference type="Gene3D" id="3.50.50.60">
    <property type="entry name" value="FAD/NAD(P)-binding domain"/>
    <property type="match status" value="1"/>
</dbReference>
<dbReference type="GO" id="GO:0008734">
    <property type="term" value="F:L-aspartate oxidase activity"/>
    <property type="evidence" value="ECO:0007669"/>
    <property type="project" value="UniProtKB-EC"/>
</dbReference>
<evidence type="ECO:0000256" key="11">
    <source>
        <dbReference type="NCBIfam" id="TIGR00551"/>
    </source>
</evidence>
<accession>A0ABV5ANX8</accession>
<evidence type="ECO:0000256" key="12">
    <source>
        <dbReference type="RuleBase" id="RU362049"/>
    </source>
</evidence>
<keyword evidence="9 12" id="KW-0560">Oxidoreductase</keyword>
<dbReference type="InterPro" id="IPR027477">
    <property type="entry name" value="Succ_DH/fumarate_Rdtase_cat_sf"/>
</dbReference>
<dbReference type="RefSeq" id="WP_375353449.1">
    <property type="nucleotide sequence ID" value="NZ_JBHHMI010000002.1"/>
</dbReference>
<dbReference type="EMBL" id="JBHHMI010000002">
    <property type="protein sequence ID" value="MFB5265897.1"/>
    <property type="molecule type" value="Genomic_DNA"/>
</dbReference>
<dbReference type="PANTHER" id="PTHR42716">
    <property type="entry name" value="L-ASPARTATE OXIDASE"/>
    <property type="match status" value="1"/>
</dbReference>
<dbReference type="PANTHER" id="PTHR42716:SF2">
    <property type="entry name" value="L-ASPARTATE OXIDASE, CHLOROPLASTIC"/>
    <property type="match status" value="1"/>
</dbReference>
<evidence type="ECO:0000259" key="14">
    <source>
        <dbReference type="Pfam" id="PF02910"/>
    </source>
</evidence>
<proteinExistence type="inferred from homology"/>
<dbReference type="Pfam" id="PF00890">
    <property type="entry name" value="FAD_binding_2"/>
    <property type="match status" value="1"/>
</dbReference>
<dbReference type="InterPro" id="IPR037099">
    <property type="entry name" value="Fum_R/Succ_DH_flav-like_C_sf"/>
</dbReference>
<name>A0ABV5ANX8_9BACL</name>
<evidence type="ECO:0000256" key="6">
    <source>
        <dbReference type="ARBA" id="ARBA00022630"/>
    </source>
</evidence>
<evidence type="ECO:0000313" key="16">
    <source>
        <dbReference type="Proteomes" id="UP001580346"/>
    </source>
</evidence>
<comment type="pathway">
    <text evidence="2 12">Cofactor biosynthesis; NAD(+) biosynthesis; iminoaspartate from L-aspartate (oxidase route): step 1/1.</text>
</comment>
<dbReference type="SUPFAM" id="SSF51905">
    <property type="entry name" value="FAD/NAD(P)-binding domain"/>
    <property type="match status" value="1"/>
</dbReference>
<evidence type="ECO:0000256" key="4">
    <source>
        <dbReference type="ARBA" id="ARBA00012173"/>
    </source>
</evidence>
<dbReference type="InterPro" id="IPR036188">
    <property type="entry name" value="FAD/NAD-bd_sf"/>
</dbReference>
<dbReference type="NCBIfam" id="NF005978">
    <property type="entry name" value="PRK08071.1"/>
    <property type="match status" value="1"/>
</dbReference>
<dbReference type="SUPFAM" id="SSF46977">
    <property type="entry name" value="Succinate dehydrogenase/fumarate reductase flavoprotein C-terminal domain"/>
    <property type="match status" value="1"/>
</dbReference>
<evidence type="ECO:0000256" key="10">
    <source>
        <dbReference type="ARBA" id="ARBA00048305"/>
    </source>
</evidence>
<keyword evidence="16" id="KW-1185">Reference proteome</keyword>
<comment type="function">
    <text evidence="12">Catalyzes the oxidation of L-aspartate to iminoaspartate.</text>
</comment>
<evidence type="ECO:0000259" key="13">
    <source>
        <dbReference type="Pfam" id="PF00890"/>
    </source>
</evidence>
<evidence type="ECO:0000256" key="9">
    <source>
        <dbReference type="ARBA" id="ARBA00023002"/>
    </source>
</evidence>
<dbReference type="Gene3D" id="3.90.700.10">
    <property type="entry name" value="Succinate dehydrogenase/fumarate reductase flavoprotein, catalytic domain"/>
    <property type="match status" value="1"/>
</dbReference>
<comment type="subcellular location">
    <subcellularLocation>
        <location evidence="12">Cytoplasm</location>
    </subcellularLocation>
</comment>
<keyword evidence="8 12" id="KW-0274">FAD</keyword>
<comment type="caution">
    <text evidence="15">The sequence shown here is derived from an EMBL/GenBank/DDBJ whole genome shotgun (WGS) entry which is preliminary data.</text>
</comment>
<keyword evidence="6 12" id="KW-0285">Flavoprotein</keyword>
<organism evidence="15 16">
    <name type="scientific">Paenibacillus enshidis</name>
    <dbReference type="NCBI Taxonomy" id="1458439"/>
    <lineage>
        <taxon>Bacteria</taxon>
        <taxon>Bacillati</taxon>
        <taxon>Bacillota</taxon>
        <taxon>Bacilli</taxon>
        <taxon>Bacillales</taxon>
        <taxon>Paenibacillaceae</taxon>
        <taxon>Paenibacillus</taxon>
    </lineage>
</organism>
<comment type="similarity">
    <text evidence="3 12">Belongs to the FAD-dependent oxidoreductase 2 family. NadB subfamily.</text>
</comment>
<dbReference type="Proteomes" id="UP001580346">
    <property type="component" value="Unassembled WGS sequence"/>
</dbReference>
<dbReference type="InterPro" id="IPR005288">
    <property type="entry name" value="NadB"/>
</dbReference>
<dbReference type="NCBIfam" id="TIGR00551">
    <property type="entry name" value="nadB"/>
    <property type="match status" value="1"/>
</dbReference>
<evidence type="ECO:0000256" key="3">
    <source>
        <dbReference type="ARBA" id="ARBA00008562"/>
    </source>
</evidence>
<dbReference type="InterPro" id="IPR015939">
    <property type="entry name" value="Fum_Rdtase/Succ_DH_flav-like_C"/>
</dbReference>
<feature type="domain" description="FAD-dependent oxidoreductase 2 FAD-binding" evidence="13">
    <location>
        <begin position="6"/>
        <end position="370"/>
    </location>
</feature>
<dbReference type="InterPro" id="IPR003953">
    <property type="entry name" value="FAD-dep_OxRdtase_2_FAD-bd"/>
</dbReference>
<dbReference type="EC" id="1.4.3.16" evidence="4 11"/>
<sequence>MSSPSVIVIGGGAAALSLAAAMPEDIQITLLTKSTTGRSNSMLAQGGIASFHQTGDSAAEHLADTLAAGGGHNDVNMAAGIIKDGKRMIERLLEQHFPFDLDEHGEPQLGREGGHHRNRIFHAGGDATGKMLVQHLAGRLQENVSVMEQVTVYELLLEQGRCTGVLASHEETGLFEMRADAVIIAAGGCGSLFSRHTNDTTLTGDGLMMAYAAGAELTDLEFIQFHPTLLVHEEVCYGLVSEAVRGEGGVIRDENGRRIMSGRHAMGDLAPRDVVARVMHEEIRSGHSLYIDISGCSHFAERFPTISSLCETAGVDIHEGRIPVAPGMHFLMGGIRVNEWGESTVPGLYAIGEAACTGLHGANRLASNSLLEALVMGNRAAQRIAQVVPARITDESTHSLSAQERDGCYEVPHITLEELQWHMSKSVSIQRSGEELQALYRWLHEVQTDPIHVQKITKEQLERLHLWQLAKLVTASALLREESRGAHYRTDFPARDDAGWKGKQIIHSRDGIQIRENEGIAQTWNVYS</sequence>
<comment type="cofactor">
    <cofactor evidence="1 12">
        <name>FAD</name>
        <dbReference type="ChEBI" id="CHEBI:57692"/>
    </cofactor>
</comment>
<dbReference type="Gene3D" id="1.20.58.100">
    <property type="entry name" value="Fumarate reductase/succinate dehydrogenase flavoprotein-like, C-terminal domain"/>
    <property type="match status" value="1"/>
</dbReference>
<dbReference type="PRINTS" id="PR00368">
    <property type="entry name" value="FADPNR"/>
</dbReference>
<evidence type="ECO:0000256" key="1">
    <source>
        <dbReference type="ARBA" id="ARBA00001974"/>
    </source>
</evidence>
<evidence type="ECO:0000256" key="2">
    <source>
        <dbReference type="ARBA" id="ARBA00004950"/>
    </source>
</evidence>
<protein>
    <recommendedName>
        <fullName evidence="5 11">L-aspartate oxidase</fullName>
        <ecNumber evidence="4 11">1.4.3.16</ecNumber>
    </recommendedName>
</protein>
<dbReference type="SUPFAM" id="SSF56425">
    <property type="entry name" value="Succinate dehydrogenase/fumarate reductase flavoprotein, catalytic domain"/>
    <property type="match status" value="1"/>
</dbReference>